<keyword evidence="2" id="KW-1185">Reference proteome</keyword>
<gene>
    <name evidence="1" type="ordered locus">AFE_2909</name>
</gene>
<sequence>MVRSIHRATVEPVLPVKKSPRVRAGYRERSKRGPLALFAMARGL</sequence>
<reference evidence="1 2" key="1">
    <citation type="journal article" date="2008" name="BMC Genomics">
        <title>Acidithiobacillus ferrooxidans metabolism: from genome sequence to industrial applications.</title>
        <authorList>
            <person name="Valdes J."/>
            <person name="Pedroso I."/>
            <person name="Quatrini R."/>
            <person name="Dodson R.J."/>
            <person name="Tettelin H."/>
            <person name="Blake R.II."/>
            <person name="Eisen J.A."/>
            <person name="Holmes D.S."/>
        </authorList>
    </citation>
    <scope>NUCLEOTIDE SEQUENCE [LARGE SCALE GENOMIC DNA]</scope>
    <source>
        <strain evidence="2">ATCC 23270 / DSM 14882 / CIP 104768 / NCIMB 8455</strain>
    </source>
</reference>
<dbReference type="EMBL" id="CP001219">
    <property type="protein sequence ID" value="ACK78040.1"/>
    <property type="molecule type" value="Genomic_DNA"/>
</dbReference>
<proteinExistence type="predicted"/>
<dbReference type="AlphaFoldDB" id="B7J9A1"/>
<dbReference type="HOGENOM" id="CLU_3211118_0_0_6"/>
<evidence type="ECO:0000313" key="2">
    <source>
        <dbReference type="Proteomes" id="UP000001362"/>
    </source>
</evidence>
<dbReference type="KEGG" id="afr:AFE_2909"/>
<dbReference type="PaxDb" id="243159-AFE_2909"/>
<organism evidence="1 2">
    <name type="scientific">Acidithiobacillus ferrooxidans (strain ATCC 23270 / DSM 14882 / CIP 104768 / NCIMB 8455)</name>
    <name type="common">Ferrobacillus ferrooxidans (strain ATCC 23270)</name>
    <dbReference type="NCBI Taxonomy" id="243159"/>
    <lineage>
        <taxon>Bacteria</taxon>
        <taxon>Pseudomonadati</taxon>
        <taxon>Pseudomonadota</taxon>
        <taxon>Acidithiobacillia</taxon>
        <taxon>Acidithiobacillales</taxon>
        <taxon>Acidithiobacillaceae</taxon>
        <taxon>Acidithiobacillus</taxon>
    </lineage>
</organism>
<dbReference type="Proteomes" id="UP000001362">
    <property type="component" value="Chromosome"/>
</dbReference>
<protein>
    <submittedName>
        <fullName evidence="1">Uncharacterized protein</fullName>
    </submittedName>
</protein>
<name>B7J9A1_ACIF2</name>
<evidence type="ECO:0000313" key="1">
    <source>
        <dbReference type="EMBL" id="ACK78040.1"/>
    </source>
</evidence>
<accession>B7J9A1</accession>